<evidence type="ECO:0000313" key="2">
    <source>
        <dbReference type="EMBL" id="OUJ00201.1"/>
    </source>
</evidence>
<feature type="chain" id="PRO_5013255735" evidence="1">
    <location>
        <begin position="21"/>
        <end position="206"/>
    </location>
</feature>
<dbReference type="RefSeq" id="WP_086652031.1">
    <property type="nucleotide sequence ID" value="NZ_JOMQ01000060.1"/>
</dbReference>
<evidence type="ECO:0000313" key="3">
    <source>
        <dbReference type="Proteomes" id="UP000196086"/>
    </source>
</evidence>
<proteinExistence type="predicted"/>
<organism evidence="2 3">
    <name type="scientific">Acetobacter cibinongensis</name>
    <dbReference type="NCBI Taxonomy" id="146475"/>
    <lineage>
        <taxon>Bacteria</taxon>
        <taxon>Pseudomonadati</taxon>
        <taxon>Pseudomonadota</taxon>
        <taxon>Alphaproteobacteria</taxon>
        <taxon>Acetobacterales</taxon>
        <taxon>Acetobacteraceae</taxon>
        <taxon>Acetobacter</taxon>
    </lineage>
</organism>
<reference evidence="2 3" key="1">
    <citation type="submission" date="2014-06" db="EMBL/GenBank/DDBJ databases">
        <authorList>
            <person name="Ju J."/>
            <person name="Zhang J."/>
        </authorList>
    </citation>
    <scope>NUCLEOTIDE SEQUENCE [LARGE SCALE GENOMIC DNA]</scope>
    <source>
        <strain evidence="2 3">DsW_47</strain>
    </source>
</reference>
<evidence type="ECO:0000256" key="1">
    <source>
        <dbReference type="SAM" id="SignalP"/>
    </source>
</evidence>
<dbReference type="AlphaFoldDB" id="A0A1Z5YRY3"/>
<name>A0A1Z5YRY3_9PROT</name>
<keyword evidence="1" id="KW-0732">Signal</keyword>
<comment type="caution">
    <text evidence="2">The sequence shown here is derived from an EMBL/GenBank/DDBJ whole genome shotgun (WGS) entry which is preliminary data.</text>
</comment>
<sequence>MIHRIILSLLALLLSLPVYAASRCTTVESVMATGRVQAVSPDATALGLTVTDTGLRIAAAYDLAWPQQCSVVVQHVAYGWGITDHSIAVMVTAGRLFARKMKIPPPLPEEGTPPRLPDAVFSGSVSVVSGRWRAGVWRYADGHSVVAVYRPKSTDGPRQILQSAVPILGLSYLPAPDTRGGAYTIWQKLPDKSYRVIMMNWTEDGL</sequence>
<gene>
    <name evidence="2" type="ORF">HK14_12395</name>
</gene>
<dbReference type="EMBL" id="JOMQ01000060">
    <property type="protein sequence ID" value="OUJ00201.1"/>
    <property type="molecule type" value="Genomic_DNA"/>
</dbReference>
<feature type="signal peptide" evidence="1">
    <location>
        <begin position="1"/>
        <end position="20"/>
    </location>
</feature>
<protein>
    <submittedName>
        <fullName evidence="2">Uncharacterized protein</fullName>
    </submittedName>
</protein>
<dbReference type="Proteomes" id="UP000196086">
    <property type="component" value="Unassembled WGS sequence"/>
</dbReference>
<accession>A0A1Z5YRY3</accession>